<evidence type="ECO:0000259" key="14">
    <source>
        <dbReference type="Pfam" id="PF02771"/>
    </source>
</evidence>
<keyword evidence="9" id="KW-0560">Oxidoreductase</keyword>
<dbReference type="Proteomes" id="UP001596364">
    <property type="component" value="Unassembled WGS sequence"/>
</dbReference>
<comment type="cofactor">
    <cofactor evidence="1">
        <name>FAD</name>
        <dbReference type="ChEBI" id="CHEBI:57692"/>
    </cofactor>
</comment>
<evidence type="ECO:0000256" key="7">
    <source>
        <dbReference type="ARBA" id="ARBA00022630"/>
    </source>
</evidence>
<keyword evidence="8" id="KW-0274">FAD</keyword>
<dbReference type="RefSeq" id="WP_377148622.1">
    <property type="nucleotide sequence ID" value="NZ_JBHSUS010000001.1"/>
</dbReference>
<dbReference type="PANTHER" id="PTHR48083">
    <property type="entry name" value="MEDIUM-CHAIN SPECIFIC ACYL-COA DEHYDROGENASE, MITOCHONDRIAL-RELATED"/>
    <property type="match status" value="1"/>
</dbReference>
<dbReference type="EMBL" id="JBHSUS010000001">
    <property type="protein sequence ID" value="MFC6440252.1"/>
    <property type="molecule type" value="Genomic_DNA"/>
</dbReference>
<evidence type="ECO:0000259" key="15">
    <source>
        <dbReference type="Pfam" id="PF09317"/>
    </source>
</evidence>
<dbReference type="SUPFAM" id="SSF47203">
    <property type="entry name" value="Acyl-CoA dehydrogenase C-terminal domain-like"/>
    <property type="match status" value="1"/>
</dbReference>
<dbReference type="InterPro" id="IPR015396">
    <property type="entry name" value="FadE_C"/>
</dbReference>
<protein>
    <recommendedName>
        <fullName evidence="6">Acyl-coenzyme A dehydrogenase</fullName>
        <ecNumber evidence="4">1.3.8.7</ecNumber>
        <ecNumber evidence="5">1.3.8.8</ecNumber>
    </recommendedName>
</protein>
<organism evidence="16 17">
    <name type="scientific">Pseudobowmanella zhangzhouensis</name>
    <dbReference type="NCBI Taxonomy" id="1537679"/>
    <lineage>
        <taxon>Bacteria</taxon>
        <taxon>Pseudomonadati</taxon>
        <taxon>Pseudomonadota</taxon>
        <taxon>Gammaproteobacteria</taxon>
        <taxon>Alteromonadales</taxon>
        <taxon>Alteromonadaceae</taxon>
    </lineage>
</organism>
<dbReference type="SUPFAM" id="SSF56645">
    <property type="entry name" value="Acyl-CoA dehydrogenase NM domain-like"/>
    <property type="match status" value="1"/>
</dbReference>
<dbReference type="Pfam" id="PF09317">
    <property type="entry name" value="ACDH_C"/>
    <property type="match status" value="1"/>
</dbReference>
<dbReference type="InterPro" id="IPR037069">
    <property type="entry name" value="AcylCoA_DH/ox_N_sf"/>
</dbReference>
<evidence type="ECO:0000256" key="4">
    <source>
        <dbReference type="ARBA" id="ARBA00012033"/>
    </source>
</evidence>
<feature type="domain" description="Acyl-CoA dehydrogenase/oxidase C-terminal" evidence="12">
    <location>
        <begin position="317"/>
        <end position="462"/>
    </location>
</feature>
<evidence type="ECO:0000259" key="13">
    <source>
        <dbReference type="Pfam" id="PF02770"/>
    </source>
</evidence>
<evidence type="ECO:0000256" key="6">
    <source>
        <dbReference type="ARBA" id="ARBA00020144"/>
    </source>
</evidence>
<evidence type="ECO:0000256" key="10">
    <source>
        <dbReference type="ARBA" id="ARBA00047882"/>
    </source>
</evidence>
<name>A0ABW1XM87_9ALTE</name>
<evidence type="ECO:0000256" key="1">
    <source>
        <dbReference type="ARBA" id="ARBA00001974"/>
    </source>
</evidence>
<evidence type="ECO:0000256" key="9">
    <source>
        <dbReference type="ARBA" id="ARBA00023002"/>
    </source>
</evidence>
<dbReference type="EC" id="1.3.8.8" evidence="5"/>
<evidence type="ECO:0000313" key="17">
    <source>
        <dbReference type="Proteomes" id="UP001596364"/>
    </source>
</evidence>
<dbReference type="Pfam" id="PF02771">
    <property type="entry name" value="Acyl-CoA_dh_N"/>
    <property type="match status" value="1"/>
</dbReference>
<keyword evidence="17" id="KW-1185">Reference proteome</keyword>
<gene>
    <name evidence="16" type="ORF">ACFP85_08840</name>
</gene>
<evidence type="ECO:0000259" key="12">
    <source>
        <dbReference type="Pfam" id="PF00441"/>
    </source>
</evidence>
<comment type="similarity">
    <text evidence="3">Belongs to the acyl-CoA dehydrogenase family.</text>
</comment>
<dbReference type="EC" id="1.3.8.7" evidence="4"/>
<dbReference type="PANTHER" id="PTHR48083:SF33">
    <property type="entry name" value="ACYL-COENZYME A DEHYDROGENASE"/>
    <property type="match status" value="1"/>
</dbReference>
<proteinExistence type="inferred from homology"/>
<evidence type="ECO:0000256" key="11">
    <source>
        <dbReference type="ARBA" id="ARBA00049247"/>
    </source>
</evidence>
<evidence type="ECO:0000256" key="2">
    <source>
        <dbReference type="ARBA" id="ARBA00005005"/>
    </source>
</evidence>
<comment type="catalytic activity">
    <reaction evidence="10">
        <text>a medium-chain 2,3-saturated fatty acyl-CoA + oxidized [electron-transfer flavoprotein] + H(+) = a medium-chain (2E)-enoyl-CoA + reduced [electron-transfer flavoprotein]</text>
        <dbReference type="Rhea" id="RHEA:14477"/>
        <dbReference type="Rhea" id="RHEA-COMP:10685"/>
        <dbReference type="Rhea" id="RHEA-COMP:10686"/>
        <dbReference type="ChEBI" id="CHEBI:15378"/>
        <dbReference type="ChEBI" id="CHEBI:57692"/>
        <dbReference type="ChEBI" id="CHEBI:58307"/>
        <dbReference type="ChEBI" id="CHEBI:83723"/>
        <dbReference type="ChEBI" id="CHEBI:83726"/>
        <dbReference type="EC" id="1.3.8.7"/>
    </reaction>
</comment>
<feature type="domain" description="Acyl-CoA dehydrogenase C-terminal bacterial-type" evidence="15">
    <location>
        <begin position="471"/>
        <end position="756"/>
    </location>
</feature>
<dbReference type="Gene3D" id="1.10.540.10">
    <property type="entry name" value="Acyl-CoA dehydrogenase/oxidase, N-terminal domain"/>
    <property type="match status" value="1"/>
</dbReference>
<sequence>MSIVIILLVALAVILGVGSIRRSLITAPIFSIFKKILPPMSSTEREAMESGSIWWEGELFKGKPNWKQLHAYPKPALSEEEQAFMDNQVETLLSMLDDYEIVHEQKDLPKPVWDYLRSEGFFAMIIPKSFGGREFSAIANSTIVSRISTRSLSAAVTVMVPNSLGPGELLMHYGTQEQKDYWLPRLANGTDIPCFALTGPEAGSDAGGIPDTGIVCKGMHEGKEVLGLRLNWDKRYITLAPVATVLGLAFKMYDPDGLLGDKQDLGITCALIPTSHEGVEIGDRHYPVAMAFMNGTTKGQDVFIPLEWIIGGPDYAGRGWRMLVECLSAGRGISLPALGTATAHLATRMTGAYSAIRKQFGLSIGKFEGVQEGLGRIGGLTYTLEAMRTMTAGAIDLGESPSVVTAIAKYHMTEMSRELLNDSMDIHAGKAVQLGPKNYIGHQYFGTPVAITVEGANILTRNLMIFGQGATRCHPYVFGEMEAAANPDTKAGLLAFDGLLIKHVGFAMGNFFGALFQGLTAGAFNSTPVSGETKGYYKQLARMSKGLALSADFSMLILGGDLKRKEMISARLGDVLSQLYIASAVLKRYEDDGRQASDLPFVHYALKRCLFKIGVAFDGFFQNFPARFVAGTLKRVIFPYGINYKLPEDEITQSVSEALLQPGVMRDRLSHLCYLGNGREDDPVGMIEDAFIAMHDVVPVEKKIFAAQKDGTIPRKTVFATTIANALEAGVISEHEASQLKRAESLRVKAIATDSFKPEVLTSLAVKKQDEKSVA</sequence>
<dbReference type="Gene3D" id="2.40.110.10">
    <property type="entry name" value="Butyryl-CoA Dehydrogenase, subunit A, domain 2"/>
    <property type="match status" value="1"/>
</dbReference>
<evidence type="ECO:0000256" key="8">
    <source>
        <dbReference type="ARBA" id="ARBA00022827"/>
    </source>
</evidence>
<keyword evidence="7" id="KW-0285">Flavoprotein</keyword>
<dbReference type="InterPro" id="IPR009100">
    <property type="entry name" value="AcylCoA_DH/oxidase_NM_dom_sf"/>
</dbReference>
<evidence type="ECO:0000313" key="16">
    <source>
        <dbReference type="EMBL" id="MFC6440252.1"/>
    </source>
</evidence>
<dbReference type="Gene3D" id="1.20.140.10">
    <property type="entry name" value="Butyryl-CoA Dehydrogenase, subunit A, domain 3"/>
    <property type="match status" value="1"/>
</dbReference>
<dbReference type="NCBIfam" id="NF009586">
    <property type="entry name" value="PRK13026.1"/>
    <property type="match status" value="1"/>
</dbReference>
<dbReference type="InterPro" id="IPR013786">
    <property type="entry name" value="AcylCoA_DH/ox_N"/>
</dbReference>
<dbReference type="InterPro" id="IPR050741">
    <property type="entry name" value="Acyl-CoA_dehydrogenase"/>
</dbReference>
<evidence type="ECO:0000256" key="3">
    <source>
        <dbReference type="ARBA" id="ARBA00009347"/>
    </source>
</evidence>
<dbReference type="InterPro" id="IPR046373">
    <property type="entry name" value="Acyl-CoA_Oxase/DH_mid-dom_sf"/>
</dbReference>
<dbReference type="NCBIfam" id="NF007000">
    <property type="entry name" value="PRK09463.1"/>
    <property type="match status" value="1"/>
</dbReference>
<dbReference type="InterPro" id="IPR036250">
    <property type="entry name" value="AcylCo_DH-like_C"/>
</dbReference>
<feature type="domain" description="Acyl-CoA oxidase/dehydrogenase middle" evidence="13">
    <location>
        <begin position="194"/>
        <end position="293"/>
    </location>
</feature>
<reference evidence="17" key="1">
    <citation type="journal article" date="2019" name="Int. J. Syst. Evol. Microbiol.">
        <title>The Global Catalogue of Microorganisms (GCM) 10K type strain sequencing project: providing services to taxonomists for standard genome sequencing and annotation.</title>
        <authorList>
            <consortium name="The Broad Institute Genomics Platform"/>
            <consortium name="The Broad Institute Genome Sequencing Center for Infectious Disease"/>
            <person name="Wu L."/>
            <person name="Ma J."/>
        </authorList>
    </citation>
    <scope>NUCLEOTIDE SEQUENCE [LARGE SCALE GENOMIC DNA]</scope>
    <source>
        <strain evidence="17">CGMCC 1.16031</strain>
    </source>
</reference>
<evidence type="ECO:0000256" key="5">
    <source>
        <dbReference type="ARBA" id="ARBA00012040"/>
    </source>
</evidence>
<comment type="catalytic activity">
    <reaction evidence="11">
        <text>a long-chain 2,3-saturated fatty acyl-CoA + oxidized [electron-transfer flavoprotein] + H(+) = a long-chain (2E)-enoyl-CoA + reduced [electron-transfer flavoprotein]</text>
        <dbReference type="Rhea" id="RHEA:17721"/>
        <dbReference type="Rhea" id="RHEA-COMP:10685"/>
        <dbReference type="Rhea" id="RHEA-COMP:10686"/>
        <dbReference type="ChEBI" id="CHEBI:15378"/>
        <dbReference type="ChEBI" id="CHEBI:57692"/>
        <dbReference type="ChEBI" id="CHEBI:58307"/>
        <dbReference type="ChEBI" id="CHEBI:83721"/>
        <dbReference type="ChEBI" id="CHEBI:83727"/>
        <dbReference type="EC" id="1.3.8.8"/>
    </reaction>
</comment>
<dbReference type="Pfam" id="PF00441">
    <property type="entry name" value="Acyl-CoA_dh_1"/>
    <property type="match status" value="1"/>
</dbReference>
<comment type="caution">
    <text evidence="16">The sequence shown here is derived from an EMBL/GenBank/DDBJ whole genome shotgun (WGS) entry which is preliminary data.</text>
</comment>
<dbReference type="Pfam" id="PF02770">
    <property type="entry name" value="Acyl-CoA_dh_M"/>
    <property type="match status" value="1"/>
</dbReference>
<dbReference type="InterPro" id="IPR009075">
    <property type="entry name" value="AcylCo_DH/oxidase_C"/>
</dbReference>
<comment type="pathway">
    <text evidence="2">Lipid metabolism; fatty acid beta-oxidation.</text>
</comment>
<feature type="domain" description="Acyl-CoA dehydrogenase/oxidase N-terminal" evidence="14">
    <location>
        <begin position="80"/>
        <end position="189"/>
    </location>
</feature>
<dbReference type="InterPro" id="IPR006091">
    <property type="entry name" value="Acyl-CoA_Oxase/DH_mid-dom"/>
</dbReference>
<accession>A0ABW1XM87</accession>